<dbReference type="PRINTS" id="PR00463">
    <property type="entry name" value="EP450I"/>
</dbReference>
<evidence type="ECO:0000256" key="3">
    <source>
        <dbReference type="SAM" id="MobiDB-lite"/>
    </source>
</evidence>
<feature type="compositionally biased region" description="Polar residues" evidence="3">
    <location>
        <begin position="683"/>
        <end position="706"/>
    </location>
</feature>
<keyword evidence="6" id="KW-1185">Reference proteome</keyword>
<organism evidence="5 6">
    <name type="scientific">Tetracentron sinense</name>
    <name type="common">Spur-leaf</name>
    <dbReference type="NCBI Taxonomy" id="13715"/>
    <lineage>
        <taxon>Eukaryota</taxon>
        <taxon>Viridiplantae</taxon>
        <taxon>Streptophyta</taxon>
        <taxon>Embryophyta</taxon>
        <taxon>Tracheophyta</taxon>
        <taxon>Spermatophyta</taxon>
        <taxon>Magnoliopsida</taxon>
        <taxon>Trochodendrales</taxon>
        <taxon>Trochodendraceae</taxon>
        <taxon>Tetracentron</taxon>
    </lineage>
</organism>
<dbReference type="Gene3D" id="1.10.630.10">
    <property type="entry name" value="Cytochrome P450"/>
    <property type="match status" value="1"/>
</dbReference>
<evidence type="ECO:0008006" key="7">
    <source>
        <dbReference type="Google" id="ProtNLM"/>
    </source>
</evidence>
<dbReference type="GO" id="GO:0004497">
    <property type="term" value="F:monooxygenase activity"/>
    <property type="evidence" value="ECO:0007669"/>
    <property type="project" value="InterPro"/>
</dbReference>
<comment type="caution">
    <text evidence="5">The sequence shown here is derived from an EMBL/GenBank/DDBJ whole genome shotgun (WGS) entry which is preliminary data.</text>
</comment>
<feature type="compositionally biased region" description="Basic and acidic residues" evidence="3">
    <location>
        <begin position="804"/>
        <end position="816"/>
    </location>
</feature>
<keyword evidence="2" id="KW-0408">Iron</keyword>
<dbReference type="OrthoDB" id="3945418at2759"/>
<dbReference type="GO" id="GO:0010268">
    <property type="term" value="P:brassinosteroid homeostasis"/>
    <property type="evidence" value="ECO:0007669"/>
    <property type="project" value="TreeGrafter"/>
</dbReference>
<dbReference type="PANTHER" id="PTHR24286">
    <property type="entry name" value="CYTOCHROME P450 26"/>
    <property type="match status" value="1"/>
</dbReference>
<feature type="compositionally biased region" description="Polar residues" evidence="3">
    <location>
        <begin position="665"/>
        <end position="675"/>
    </location>
</feature>
<keyword evidence="4" id="KW-1133">Transmembrane helix</keyword>
<proteinExistence type="predicted"/>
<reference evidence="5 6" key="1">
    <citation type="submission" date="2020-04" db="EMBL/GenBank/DDBJ databases">
        <title>Plant Genome Project.</title>
        <authorList>
            <person name="Zhang R.-G."/>
        </authorList>
    </citation>
    <scope>NUCLEOTIDE SEQUENCE [LARGE SCALE GENOMIC DNA]</scope>
    <source>
        <strain evidence="5">YNK0</strain>
        <tissue evidence="5">Leaf</tissue>
    </source>
</reference>
<dbReference type="GO" id="GO:0016125">
    <property type="term" value="P:sterol metabolic process"/>
    <property type="evidence" value="ECO:0007669"/>
    <property type="project" value="TreeGrafter"/>
</dbReference>
<evidence type="ECO:0000256" key="1">
    <source>
        <dbReference type="ARBA" id="ARBA00022723"/>
    </source>
</evidence>
<dbReference type="PANTHER" id="PTHR24286:SF12">
    <property type="entry name" value="CYTOCHROME P450 FAMILY PROTEIN, EXPRESSED"/>
    <property type="match status" value="1"/>
</dbReference>
<dbReference type="InterPro" id="IPR001128">
    <property type="entry name" value="Cyt_P450"/>
</dbReference>
<dbReference type="EMBL" id="JABCRI010000023">
    <property type="protein sequence ID" value="KAF8378388.1"/>
    <property type="molecule type" value="Genomic_DNA"/>
</dbReference>
<dbReference type="InterPro" id="IPR017972">
    <property type="entry name" value="Cyt_P450_CS"/>
</dbReference>
<dbReference type="PROSITE" id="PS00086">
    <property type="entry name" value="CYTOCHROME_P450"/>
    <property type="match status" value="1"/>
</dbReference>
<keyword evidence="4" id="KW-0472">Membrane</keyword>
<dbReference type="InterPro" id="IPR002401">
    <property type="entry name" value="Cyt_P450_E_grp-I"/>
</dbReference>
<name>A0A835D2V9_TETSI</name>
<keyword evidence="1" id="KW-0479">Metal-binding</keyword>
<dbReference type="GO" id="GO:0005506">
    <property type="term" value="F:iron ion binding"/>
    <property type="evidence" value="ECO:0007669"/>
    <property type="project" value="InterPro"/>
</dbReference>
<feature type="transmembrane region" description="Helical" evidence="4">
    <location>
        <begin position="7"/>
        <end position="26"/>
    </location>
</feature>
<gene>
    <name evidence="5" type="ORF">HHK36_029727</name>
</gene>
<protein>
    <recommendedName>
        <fullName evidence="7">Cytochrome P450</fullName>
    </recommendedName>
</protein>
<dbReference type="Pfam" id="PF14223">
    <property type="entry name" value="Retrotran_gag_2"/>
    <property type="match status" value="1"/>
</dbReference>
<dbReference type="Proteomes" id="UP000655225">
    <property type="component" value="Unassembled WGS sequence"/>
</dbReference>
<dbReference type="InterPro" id="IPR036396">
    <property type="entry name" value="Cyt_P450_sf"/>
</dbReference>
<evidence type="ECO:0000256" key="2">
    <source>
        <dbReference type="ARBA" id="ARBA00023004"/>
    </source>
</evidence>
<dbReference type="SUPFAM" id="SSF48264">
    <property type="entry name" value="Cytochrome P450"/>
    <property type="match status" value="1"/>
</dbReference>
<accession>A0A835D2V9</accession>
<sequence length="816" mass="91996">MESAMAWWLSLVVGVLPIVVWLLWSWNELWFLAPLKARSSATKVPPGHMGFPFFGEMLTFLWYFKILGRPDDFIKSKQDRYGDGVGMYRTHLFGSPSIIACSPAINKLILQSTELFPICWPTIELVGHNALVAVHGKSHARLRSYVSNAINQPEALKRIALHVQPHIVSALRSWPDKGTVRVSDEVKKITFANIGKFFISFEPGPILDTLDQNFEGLLKGIRAQPFNFPGTAYHHALQCRKKLMEIFGTELEIRKQNGNGSEARNDLMDGLIHMKDEEGKKLRDEEVLDNIASLIIAGYKSTALASMWAIYYLAKFPDVLRKLREENMAVCKNEKGDFINFENISQMKYTNKEPPKPGTYQVFGGGPRICAGNMLARIQVAILLHHLAIGYKNPVSQFPPSSLLTFLIVCVFMANQLVSSTMNTTPLLPHSSMANMLSIKLNGNNYLLWRNQILPLLESQELLGFIDGTAQQPLATITQEDGTQVINPEHRKWRLTDRFVLSLINSSLTEAAMSMTMDRQNAFEVWTVLEESYAHKSNNRELQLREELQVLKRDSSSISDHVRKFRAICDQLSAIGSPVPDTDKVYWFLRGLGPEYHTFVTTTLSKPPIPSFQEVVPSLLSHELLLRSLSPVPTGHEYAFNVQRGGRHGRNNNRGGGRNYKPNHRNQNYHNSGIGKQQGEHQFVTNPRSNNDNRGGQNYHRSNQPYDDNCGGPNYHRSNQPYDGRNQASANHDQRSLIPGTQPIANDCQICGRGGHTALECRNRFNHSHQTPVAEAFTSLTIQDTQDAEWYPDSGATAHMTNNEGKENRESVGDRE</sequence>
<evidence type="ECO:0000313" key="6">
    <source>
        <dbReference type="Proteomes" id="UP000655225"/>
    </source>
</evidence>
<dbReference type="AlphaFoldDB" id="A0A835D2V9"/>
<dbReference type="OMA" id="WRNTENS"/>
<evidence type="ECO:0000256" key="4">
    <source>
        <dbReference type="SAM" id="Phobius"/>
    </source>
</evidence>
<evidence type="ECO:0000313" key="5">
    <source>
        <dbReference type="EMBL" id="KAF8378388.1"/>
    </source>
</evidence>
<feature type="region of interest" description="Disordered" evidence="3">
    <location>
        <begin position="792"/>
        <end position="816"/>
    </location>
</feature>
<dbReference type="GO" id="GO:0016705">
    <property type="term" value="F:oxidoreductase activity, acting on paired donors, with incorporation or reduction of molecular oxygen"/>
    <property type="evidence" value="ECO:0007669"/>
    <property type="project" value="InterPro"/>
</dbReference>
<dbReference type="GO" id="GO:0020037">
    <property type="term" value="F:heme binding"/>
    <property type="evidence" value="ECO:0007669"/>
    <property type="project" value="InterPro"/>
</dbReference>
<dbReference type="GO" id="GO:0016132">
    <property type="term" value="P:brassinosteroid biosynthetic process"/>
    <property type="evidence" value="ECO:0007669"/>
    <property type="project" value="TreeGrafter"/>
</dbReference>
<keyword evidence="4" id="KW-0812">Transmembrane</keyword>
<dbReference type="Pfam" id="PF00067">
    <property type="entry name" value="p450"/>
    <property type="match status" value="1"/>
</dbReference>
<feature type="region of interest" description="Disordered" evidence="3">
    <location>
        <begin position="640"/>
        <end position="742"/>
    </location>
</feature>
<feature type="compositionally biased region" description="Polar residues" evidence="3">
    <location>
        <begin position="716"/>
        <end position="731"/>
    </location>
</feature>